<protein>
    <submittedName>
        <fullName evidence="2">Uncharacterized protein</fullName>
    </submittedName>
</protein>
<keyword evidence="3" id="KW-1185">Reference proteome</keyword>
<dbReference type="EMBL" id="JAJSOW010000103">
    <property type="protein sequence ID" value="KAI9174877.1"/>
    <property type="molecule type" value="Genomic_DNA"/>
</dbReference>
<feature type="compositionally biased region" description="Polar residues" evidence="1">
    <location>
        <begin position="26"/>
        <end position="42"/>
    </location>
</feature>
<evidence type="ECO:0000313" key="3">
    <source>
        <dbReference type="Proteomes" id="UP001064489"/>
    </source>
</evidence>
<evidence type="ECO:0000256" key="1">
    <source>
        <dbReference type="SAM" id="MobiDB-lite"/>
    </source>
</evidence>
<feature type="region of interest" description="Disordered" evidence="1">
    <location>
        <begin position="1"/>
        <end position="58"/>
    </location>
</feature>
<evidence type="ECO:0000313" key="2">
    <source>
        <dbReference type="EMBL" id="KAI9174877.1"/>
    </source>
</evidence>
<dbReference type="Proteomes" id="UP001064489">
    <property type="component" value="Chromosome 8"/>
</dbReference>
<sequence>MGRPINNKGQSSGGTGLGRVGLSISEKGTNPNLISRVSNEENVGSKAKGGGRWKQRARAVVSQETTTDGRIRIGNQWDVVVQAESLIRNQSDEDGVGVVDRHERVMMPSVLGKHVGIDADGKDQHGGFPYLGVQKKSKLFKNGVVFTI</sequence>
<organism evidence="2 3">
    <name type="scientific">Acer negundo</name>
    <name type="common">Box elder</name>
    <dbReference type="NCBI Taxonomy" id="4023"/>
    <lineage>
        <taxon>Eukaryota</taxon>
        <taxon>Viridiplantae</taxon>
        <taxon>Streptophyta</taxon>
        <taxon>Embryophyta</taxon>
        <taxon>Tracheophyta</taxon>
        <taxon>Spermatophyta</taxon>
        <taxon>Magnoliopsida</taxon>
        <taxon>eudicotyledons</taxon>
        <taxon>Gunneridae</taxon>
        <taxon>Pentapetalae</taxon>
        <taxon>rosids</taxon>
        <taxon>malvids</taxon>
        <taxon>Sapindales</taxon>
        <taxon>Sapindaceae</taxon>
        <taxon>Hippocastanoideae</taxon>
        <taxon>Acereae</taxon>
        <taxon>Acer</taxon>
    </lineage>
</organism>
<name>A0AAD5NQP9_ACENE</name>
<proteinExistence type="predicted"/>
<reference evidence="2" key="2">
    <citation type="submission" date="2023-02" db="EMBL/GenBank/DDBJ databases">
        <authorList>
            <person name="Swenson N.G."/>
            <person name="Wegrzyn J.L."/>
            <person name="Mcevoy S.L."/>
        </authorList>
    </citation>
    <scope>NUCLEOTIDE SEQUENCE</scope>
    <source>
        <strain evidence="2">91603</strain>
        <tissue evidence="2">Leaf</tissue>
    </source>
</reference>
<accession>A0AAD5NQP9</accession>
<comment type="caution">
    <text evidence="2">The sequence shown here is derived from an EMBL/GenBank/DDBJ whole genome shotgun (WGS) entry which is preliminary data.</text>
</comment>
<reference evidence="2" key="1">
    <citation type="journal article" date="2022" name="Plant J.">
        <title>Strategies of tolerance reflected in two North American maple genomes.</title>
        <authorList>
            <person name="McEvoy S.L."/>
            <person name="Sezen U.U."/>
            <person name="Trouern-Trend A."/>
            <person name="McMahon S.M."/>
            <person name="Schaberg P.G."/>
            <person name="Yang J."/>
            <person name="Wegrzyn J.L."/>
            <person name="Swenson N.G."/>
        </authorList>
    </citation>
    <scope>NUCLEOTIDE SEQUENCE</scope>
    <source>
        <strain evidence="2">91603</strain>
    </source>
</reference>
<dbReference type="AlphaFoldDB" id="A0AAD5NQP9"/>
<gene>
    <name evidence="2" type="ORF">LWI28_024029</name>
</gene>